<sequence length="710" mass="70750">MKLLHKAWPLALLGLAATQAWAQASTNPLQNCTPTQVRATERYWFAGNRIAMDFGVSGTALPTITANPATVPWVDEGTTVVTDSNGTLQFWVGQGNVYNRDQVVMSNGNGIVGNQSAVQVVVAFAAPDVPGKYFVVSTSGLAAGNAGTLRYSVVDMTANGGLGAVTSKNITVPGGISSNETLSAVPNNDGTGYWVLTTSYGTRNLVAQQFDSNGPMGAPVISTLSEDVGNLFGSIYFNKDLTQFAVATSVQGSNASNVIRTMRFNAQTGQATEIASWHGGILGSVYAADFSPSGQYLYVSNIYPGQLYRYDVSSGDATTIKASEQYIGATGGSNGGGHVRRGADGAMWVANRDNTTGNSLTRIAAPEEALVANIGFVLGNIKLPAGANSVWGLPQTVAGCAKPLAPDAVPAVSGPAALFYVGTPQTLAVNVANEGGSGNVADGTLTITLPANVQAGSGLPAACTAVSPQQVNCDLAAAGMGPIAPGANLGPLSIPVTVSAPGTYNVDVTVASVTGETGAALLNNTAQTSLTALALVPDAIPAISGPAAPFGVGTPQTLAVQVTNNGAAGAVADGTLTVTLPANVQVTGGASLPAGCTAATPQQVACDLATAGGPIAPGGSLGPLNIPVTVSAPGTYSVDAVVTGVTGEAGAALLNNTAQASITAQDAVPPINGAAPVPALGAGALAALSAALGALGIASRRRKAQAADRR</sequence>
<organism evidence="3 4">
    <name type="scientific">Comamonas odontotermitis</name>
    <dbReference type="NCBI Taxonomy" id="379895"/>
    <lineage>
        <taxon>Bacteria</taxon>
        <taxon>Pseudomonadati</taxon>
        <taxon>Pseudomonadota</taxon>
        <taxon>Betaproteobacteria</taxon>
        <taxon>Burkholderiales</taxon>
        <taxon>Comamonadaceae</taxon>
        <taxon>Comamonas</taxon>
    </lineage>
</organism>
<keyword evidence="4" id="KW-1185">Reference proteome</keyword>
<feature type="transmembrane region" description="Helical" evidence="1">
    <location>
        <begin position="679"/>
        <end position="699"/>
    </location>
</feature>
<dbReference type="InterPro" id="IPR011042">
    <property type="entry name" value="6-blade_b-propeller_TolB-like"/>
</dbReference>
<dbReference type="InterPro" id="IPR026442">
    <property type="entry name" value="IPTL_CTERM"/>
</dbReference>
<dbReference type="SUPFAM" id="SSF63829">
    <property type="entry name" value="Calcium-dependent phosphotriesterase"/>
    <property type="match status" value="1"/>
</dbReference>
<dbReference type="Gene3D" id="2.120.10.30">
    <property type="entry name" value="TolB, C-terminal domain"/>
    <property type="match status" value="1"/>
</dbReference>
<comment type="caution">
    <text evidence="3">The sequence shown here is derived from an EMBL/GenBank/DDBJ whole genome shotgun (WGS) entry which is preliminary data.</text>
</comment>
<keyword evidence="1" id="KW-0472">Membrane</keyword>
<proteinExistence type="predicted"/>
<dbReference type="NCBIfam" id="TIGR04174">
    <property type="entry name" value="IPTL_CTERM"/>
    <property type="match status" value="1"/>
</dbReference>
<keyword evidence="1" id="KW-1133">Transmembrane helix</keyword>
<feature type="signal peptide" evidence="2">
    <location>
        <begin position="1"/>
        <end position="22"/>
    </location>
</feature>
<dbReference type="EMBL" id="JACHKZ010000002">
    <property type="protein sequence ID" value="MBB6576486.1"/>
    <property type="molecule type" value="Genomic_DNA"/>
</dbReference>
<evidence type="ECO:0000256" key="2">
    <source>
        <dbReference type="SAM" id="SignalP"/>
    </source>
</evidence>
<feature type="chain" id="PRO_5047130074" description="DUF11 domain-containing protein" evidence="2">
    <location>
        <begin position="23"/>
        <end position="710"/>
    </location>
</feature>
<keyword evidence="2" id="KW-0732">Signal</keyword>
<accession>A0ABR6RBI7</accession>
<reference evidence="3 4" key="1">
    <citation type="submission" date="2020-08" db="EMBL/GenBank/DDBJ databases">
        <title>Functional genomics of gut bacteria from endangered species of beetles.</title>
        <authorList>
            <person name="Carlos-Shanley C."/>
        </authorList>
    </citation>
    <scope>NUCLEOTIDE SEQUENCE [LARGE SCALE GENOMIC DNA]</scope>
    <source>
        <strain evidence="3 4">S00124</strain>
    </source>
</reference>
<dbReference type="RefSeq" id="WP_184704990.1">
    <property type="nucleotide sequence ID" value="NZ_JACHKZ010000002.1"/>
</dbReference>
<evidence type="ECO:0000256" key="1">
    <source>
        <dbReference type="SAM" id="Phobius"/>
    </source>
</evidence>
<keyword evidence="1" id="KW-0812">Transmembrane</keyword>
<evidence type="ECO:0008006" key="5">
    <source>
        <dbReference type="Google" id="ProtNLM"/>
    </source>
</evidence>
<evidence type="ECO:0000313" key="4">
    <source>
        <dbReference type="Proteomes" id="UP000562492"/>
    </source>
</evidence>
<protein>
    <recommendedName>
        <fullName evidence="5">DUF11 domain-containing protein</fullName>
    </recommendedName>
</protein>
<name>A0ABR6RBI7_9BURK</name>
<dbReference type="Proteomes" id="UP000562492">
    <property type="component" value="Unassembled WGS sequence"/>
</dbReference>
<evidence type="ECO:0000313" key="3">
    <source>
        <dbReference type="EMBL" id="MBB6576486.1"/>
    </source>
</evidence>
<gene>
    <name evidence="3" type="ORF">HNP33_000534</name>
</gene>